<evidence type="ECO:0000256" key="1">
    <source>
        <dbReference type="SAM" id="MobiDB-lite"/>
    </source>
</evidence>
<proteinExistence type="predicted"/>
<dbReference type="STRING" id="1116391.PM3016_4884"/>
<dbReference type="Proteomes" id="UP000007523">
    <property type="component" value="Chromosome"/>
</dbReference>
<feature type="compositionally biased region" description="Basic and acidic residues" evidence="1">
    <location>
        <begin position="71"/>
        <end position="80"/>
    </location>
</feature>
<name>H6NKD4_9BACL</name>
<organism evidence="2 3">
    <name type="scientific">Paenibacillus mucilaginosus 3016</name>
    <dbReference type="NCBI Taxonomy" id="1116391"/>
    <lineage>
        <taxon>Bacteria</taxon>
        <taxon>Bacillati</taxon>
        <taxon>Bacillota</taxon>
        <taxon>Bacilli</taxon>
        <taxon>Bacillales</taxon>
        <taxon>Paenibacillaceae</taxon>
        <taxon>Paenibacillus</taxon>
    </lineage>
</organism>
<dbReference type="HOGENOM" id="CLU_2344037_0_0_9"/>
<feature type="region of interest" description="Disordered" evidence="1">
    <location>
        <begin position="1"/>
        <end position="97"/>
    </location>
</feature>
<dbReference type="EMBL" id="CP003235">
    <property type="protein sequence ID" value="AFC31618.1"/>
    <property type="molecule type" value="Genomic_DNA"/>
</dbReference>
<evidence type="ECO:0000313" key="2">
    <source>
        <dbReference type="EMBL" id="AFC31618.1"/>
    </source>
</evidence>
<sequence>MQPALAPQVGIGHEPGRSRSEEQRQPGGAAHDDRRIAQRPQQTGLPQELPVVAQRQARFIHEAQAGQLQQRQHEEQEQQREAGVPQQMASSPTEGGR</sequence>
<feature type="compositionally biased region" description="Basic and acidic residues" evidence="1">
    <location>
        <begin position="14"/>
        <end position="36"/>
    </location>
</feature>
<dbReference type="RefSeq" id="WP_014371275.1">
    <property type="nucleotide sequence ID" value="NC_016935.1"/>
</dbReference>
<feature type="compositionally biased region" description="Polar residues" evidence="1">
    <location>
        <begin position="87"/>
        <end position="97"/>
    </location>
</feature>
<gene>
    <name evidence="2" type="ORF">PM3016_4884</name>
</gene>
<reference evidence="2 3" key="1">
    <citation type="journal article" date="2012" name="J. Bacteriol.">
        <title>Complete Genome Sequence of Paenibacillus mucilaginosus 3016, a Bacterium Functional as Microbial Fertilizer.</title>
        <authorList>
            <person name="Ma M."/>
            <person name="Wang Z."/>
            <person name="Li L."/>
            <person name="Jiang X."/>
            <person name="Guan D."/>
            <person name="Cao F."/>
            <person name="Chen H."/>
            <person name="Wang X."/>
            <person name="Shen D."/>
            <person name="Du B."/>
            <person name="Li J."/>
        </authorList>
    </citation>
    <scope>NUCLEOTIDE SEQUENCE [LARGE SCALE GENOMIC DNA]</scope>
    <source>
        <strain evidence="2 3">3016</strain>
    </source>
</reference>
<dbReference type="KEGG" id="pmq:PM3016_4884"/>
<dbReference type="AlphaFoldDB" id="H6NKD4"/>
<protein>
    <submittedName>
        <fullName evidence="2">Uncharacterized protein</fullName>
    </submittedName>
</protein>
<keyword evidence="3" id="KW-1185">Reference proteome</keyword>
<evidence type="ECO:0000313" key="3">
    <source>
        <dbReference type="Proteomes" id="UP000007523"/>
    </source>
</evidence>
<accession>H6NKD4</accession>